<dbReference type="EMBL" id="FUEG01000004">
    <property type="protein sequence ID" value="SJL04085.1"/>
    <property type="molecule type" value="Genomic_DNA"/>
</dbReference>
<reference evidence="5" key="1">
    <citation type="journal article" date="2017" name="Nat. Ecol. Evol.">
        <title>Genome expansion and lineage-specific genetic innovations in the forest pathogenic fungi Armillaria.</title>
        <authorList>
            <person name="Sipos G."/>
            <person name="Prasanna A.N."/>
            <person name="Walter M.C."/>
            <person name="O'Connor E."/>
            <person name="Balint B."/>
            <person name="Krizsan K."/>
            <person name="Kiss B."/>
            <person name="Hess J."/>
            <person name="Varga T."/>
            <person name="Slot J."/>
            <person name="Riley R."/>
            <person name="Boka B."/>
            <person name="Rigling D."/>
            <person name="Barry K."/>
            <person name="Lee J."/>
            <person name="Mihaltcheva S."/>
            <person name="LaButti K."/>
            <person name="Lipzen A."/>
            <person name="Waldron R."/>
            <person name="Moloney N.M."/>
            <person name="Sperisen C."/>
            <person name="Kredics L."/>
            <person name="Vagvoelgyi C."/>
            <person name="Patrignani A."/>
            <person name="Fitzpatrick D."/>
            <person name="Nagy I."/>
            <person name="Doyle S."/>
            <person name="Anderson J.B."/>
            <person name="Grigoriev I.V."/>
            <person name="Gueldener U."/>
            <person name="Muensterkoetter M."/>
            <person name="Nagy L.G."/>
        </authorList>
    </citation>
    <scope>NUCLEOTIDE SEQUENCE [LARGE SCALE GENOMIC DNA]</scope>
    <source>
        <strain evidence="5">C18/9</strain>
    </source>
</reference>
<name>A0A284R5V2_ARMOS</name>
<protein>
    <recommendedName>
        <fullName evidence="3">DUF6535 domain-containing protein</fullName>
    </recommendedName>
</protein>
<dbReference type="OrthoDB" id="2855559at2759"/>
<feature type="compositionally biased region" description="Basic and acidic residues" evidence="1">
    <location>
        <begin position="11"/>
        <end position="31"/>
    </location>
</feature>
<accession>A0A284R5V2</accession>
<evidence type="ECO:0000313" key="4">
    <source>
        <dbReference type="EMBL" id="SJL04085.1"/>
    </source>
</evidence>
<sequence length="974" mass="108862">MSIHQIGGPSRSDRLQNLARDEERGREKTTDMQELEVQAGEGEQKQDDVRVPVSALPNAASAASAKKIFGTVKRPNSTVKKGNDPYNYEEKYPEDATYEETAPNARVWRTYEDESRSHDANIVEESRDNVDVLLVFAGLFSAVVTTIVAQTYQSLQADYAAMSASLLFELILVQRAIANGSSVDAIAASSLSPHIAFVPTTTDVWVNGLLFTSLFLSLTTALVAVLVKQWLHHYVALPSGTPRDRSFTRQFRYAGFQKWHVQVIIGLLPVLMHLALAIFLVGLILFLRPLRAALSWIICVATVLVYAAYVIATILPILFPQCPYRTPLCDIVNVTFCRIIPRVSWDKDYFFCAWRIGFFRNMIHSLPRVRTRDIKSLAMIESESVQQSATNLAVEALLWLFSVSSNPTVQSLVIQSVGGLPMASNEALFKLETNILPMRGVHRSLLNSWLQPDEKHPDCDRPVPGMELKVERLLRFSRYYPRDIIPPDIDSFKLAVAIQLNGDYGLQAEERSVAWPDPATFFRDIICHSRSSKLPPLCWSHLVEVAGREGAFCPLDRDDDKHTNLFPLHLCSAVLCSLEASQKGLEHDFASPLVLEFKDALAYFPGKIYDGVLSMIYQFVRDPPSGQSSLPQQLRVFAAAIEFLLHRLALPESDMSHTIIHYSLTSAVKWIGGQIISSTGATTVIPALEGILTASVLQGKDLHDVESRWNDLCHSTIFAYQDLITFAPSACSLRGLQSMLDFVTINWGCEWFFSGGCDVACSALADLLASRVPAAYAVFLEHRCLEFFGNHVFRSAACVPVISEYVAGLSALSQGLDGTMDGAILQQHIDHLHEPRNLFAACSILATRGVTDYHRDATRNDITALAQLRPQDAAWDECRRKLGDLIENDDGDFFRGKFIWRPLHGEFHALTTAEIQVEKDNIRYVISILDAFFNGGERDPVFCDESSPSTGHIHRFLRWCIGRELEDKPERQQV</sequence>
<dbReference type="InterPro" id="IPR045338">
    <property type="entry name" value="DUF6535"/>
</dbReference>
<gene>
    <name evidence="4" type="ORF">ARMOST_07444</name>
</gene>
<dbReference type="STRING" id="47428.A0A284R5V2"/>
<keyword evidence="2" id="KW-1133">Transmembrane helix</keyword>
<feature type="transmembrane region" description="Helical" evidence="2">
    <location>
        <begin position="259"/>
        <end position="287"/>
    </location>
</feature>
<keyword evidence="2" id="KW-0472">Membrane</keyword>
<dbReference type="Proteomes" id="UP000219338">
    <property type="component" value="Unassembled WGS sequence"/>
</dbReference>
<keyword evidence="2" id="KW-0812">Transmembrane</keyword>
<dbReference type="Pfam" id="PF20153">
    <property type="entry name" value="DUF6535"/>
    <property type="match status" value="1"/>
</dbReference>
<proteinExistence type="predicted"/>
<keyword evidence="5" id="KW-1185">Reference proteome</keyword>
<evidence type="ECO:0000259" key="3">
    <source>
        <dbReference type="Pfam" id="PF20153"/>
    </source>
</evidence>
<feature type="transmembrane region" description="Helical" evidence="2">
    <location>
        <begin position="204"/>
        <end position="227"/>
    </location>
</feature>
<dbReference type="AlphaFoldDB" id="A0A284R5V2"/>
<evidence type="ECO:0000256" key="2">
    <source>
        <dbReference type="SAM" id="Phobius"/>
    </source>
</evidence>
<feature type="region of interest" description="Disordered" evidence="1">
    <location>
        <begin position="1"/>
        <end position="50"/>
    </location>
</feature>
<organism evidence="4 5">
    <name type="scientific">Armillaria ostoyae</name>
    <name type="common">Armillaria root rot fungus</name>
    <dbReference type="NCBI Taxonomy" id="47428"/>
    <lineage>
        <taxon>Eukaryota</taxon>
        <taxon>Fungi</taxon>
        <taxon>Dikarya</taxon>
        <taxon>Basidiomycota</taxon>
        <taxon>Agaricomycotina</taxon>
        <taxon>Agaricomycetes</taxon>
        <taxon>Agaricomycetidae</taxon>
        <taxon>Agaricales</taxon>
        <taxon>Marasmiineae</taxon>
        <taxon>Physalacriaceae</taxon>
        <taxon>Armillaria</taxon>
    </lineage>
</organism>
<feature type="domain" description="DUF6535" evidence="3">
    <location>
        <begin position="108"/>
        <end position="287"/>
    </location>
</feature>
<feature type="transmembrane region" description="Helical" evidence="2">
    <location>
        <begin position="132"/>
        <end position="153"/>
    </location>
</feature>
<feature type="transmembrane region" description="Helical" evidence="2">
    <location>
        <begin position="294"/>
        <end position="319"/>
    </location>
</feature>
<evidence type="ECO:0000256" key="1">
    <source>
        <dbReference type="SAM" id="MobiDB-lite"/>
    </source>
</evidence>
<evidence type="ECO:0000313" key="5">
    <source>
        <dbReference type="Proteomes" id="UP000219338"/>
    </source>
</evidence>